<dbReference type="GO" id="GO:0046872">
    <property type="term" value="F:metal ion binding"/>
    <property type="evidence" value="ECO:0007669"/>
    <property type="project" value="InterPro"/>
</dbReference>
<evidence type="ECO:0000313" key="2">
    <source>
        <dbReference type="EMBL" id="MCA9389929.1"/>
    </source>
</evidence>
<dbReference type="SUPFAM" id="SSF49265">
    <property type="entry name" value="Fibronectin type III"/>
    <property type="match status" value="2"/>
</dbReference>
<dbReference type="Gene3D" id="2.60.40.380">
    <property type="entry name" value="Purple acid phosphatase-like, N-terminal"/>
    <property type="match status" value="2"/>
</dbReference>
<proteinExistence type="predicted"/>
<organism evidence="2 3">
    <name type="scientific">candidate division WWE3 bacterium</name>
    <dbReference type="NCBI Taxonomy" id="2053526"/>
    <lineage>
        <taxon>Bacteria</taxon>
        <taxon>Katanobacteria</taxon>
    </lineage>
</organism>
<name>A0A955LG42_UNCKA</name>
<dbReference type="SUPFAM" id="SSF49363">
    <property type="entry name" value="Purple acid phosphatase, N-terminal domain"/>
    <property type="match status" value="1"/>
</dbReference>
<dbReference type="AlphaFoldDB" id="A0A955LG42"/>
<dbReference type="PROSITE" id="PS50853">
    <property type="entry name" value="FN3"/>
    <property type="match status" value="2"/>
</dbReference>
<dbReference type="Proteomes" id="UP000701698">
    <property type="component" value="Unassembled WGS sequence"/>
</dbReference>
<gene>
    <name evidence="2" type="ORF">KC571_00845</name>
</gene>
<dbReference type="InterPro" id="IPR013783">
    <property type="entry name" value="Ig-like_fold"/>
</dbReference>
<dbReference type="InterPro" id="IPR036116">
    <property type="entry name" value="FN3_sf"/>
</dbReference>
<accession>A0A955LG42</accession>
<feature type="domain" description="Fibronectin type-III" evidence="1">
    <location>
        <begin position="908"/>
        <end position="1002"/>
    </location>
</feature>
<dbReference type="InterPro" id="IPR008963">
    <property type="entry name" value="Purple_acid_Pase-like_N"/>
</dbReference>
<reference evidence="2" key="2">
    <citation type="journal article" date="2021" name="Microbiome">
        <title>Successional dynamics and alternative stable states in a saline activated sludge microbial community over 9 years.</title>
        <authorList>
            <person name="Wang Y."/>
            <person name="Ye J."/>
            <person name="Ju F."/>
            <person name="Liu L."/>
            <person name="Boyd J.A."/>
            <person name="Deng Y."/>
            <person name="Parks D.H."/>
            <person name="Jiang X."/>
            <person name="Yin X."/>
            <person name="Woodcroft B.J."/>
            <person name="Tyson G.W."/>
            <person name="Hugenholtz P."/>
            <person name="Polz M.F."/>
            <person name="Zhang T."/>
        </authorList>
    </citation>
    <scope>NUCLEOTIDE SEQUENCE</scope>
    <source>
        <strain evidence="2">HKST-UBA01</strain>
    </source>
</reference>
<feature type="domain" description="Fibronectin type-III" evidence="1">
    <location>
        <begin position="720"/>
        <end position="814"/>
    </location>
</feature>
<dbReference type="GO" id="GO:0003993">
    <property type="term" value="F:acid phosphatase activity"/>
    <property type="evidence" value="ECO:0007669"/>
    <property type="project" value="InterPro"/>
</dbReference>
<dbReference type="InterPro" id="IPR003961">
    <property type="entry name" value="FN3_dom"/>
</dbReference>
<sequence length="1129" mass="121633">ARSDLSFEMNYTWVSNNSAYDALMMGWHDGTSGTSYTNLVYGYYNQGCNCSTTSYGQYGYEDGSSRGGFGAHTWDQGTYYNVRLRMKSAGGAYYEYSDDNGDTWSTAYNSSYSTETNLRPGWAFYNGTHHFDNARVRKWLNSEPTSVSGSEELKYQTTGTLTSNVFNAEFPADWGTLTYSTSGSGTIIVKVRTDSNSSMSGASSWGSCTAITSGSDLTSNNCVDDTDQYLQYYLTFQPTGANTPVFSDISIGFTASDLITPTTNGSNIAMLTAAGGDAVNSNEWSSGSNPYFSWDAGSDNVGGSGLRGYCLYLGTDSNGNPATSKGLLGTSPVSLSNTTCQFIVSTNSINFATASYKGTPWLTSSSSAYYLNVKAVDIAGNVYAGSSASFHFRFDNTPPTNPSGLSAPQGYLRDINSFTVAWATTGTNAATDAHSGLKGYQYRLGDSGTWYGDSHTGSEDCDDVLTSGLYTLNGTYDSLSTGENTLYFRTLDTACNVSASYVTAILKYNADAPSSPENLTVSPTTNTVNEFSFDWDTPTDFQGSASGLSYCYTVNTLPSANTCSFTSSSLLAADAYATQPGINTFYVVAKDEAGNLNYTDYASVQFTANTPAPGIPTDVDIADVSIKNKEIWRLTVSWFEPENTGAGISSYRIYQGTNGATCSDDFSTFNEIATTSGTSYVDSGLIQQDYYYCIRACDSANNCSATSETATGFPDGKFTVPADLTSGPTVTNITTQKATVNWTTDRTSDSKVAFGTSSGEYFEEEPSNSVHTTEHTINLTNLKPETVYWYVAKWTDEDGNTGISDEQTFLTEPAPSVADVGASNVNLNSALITFTVNNASKATVLYGATTAYGGSVSIDTATTESTYAVPIADLLDGTTYHYKLQLEDIEGNTYEFEDHTFDTLPRPRISNVRIQQVSGTAQPSVLVTWESNTEITSVISYYPTSAPAQAIESVSLERTTGEHRMFIQGLLAETPYTLIVKGQDRLANEATSDAQTFTTATDTRPPVISNLNIETILSRSNTTGVEEGAQITISWNTDEPTTSQVEYGEGTGTAYSQRTQEDSNLTFNHTMVISELNPSSVYHLRTIAKDSAGNIGYSVDSVTITPKRTDNALDLVITNLQQIFRFLAP</sequence>
<dbReference type="EMBL" id="JAGQKX010000012">
    <property type="protein sequence ID" value="MCA9389929.1"/>
    <property type="molecule type" value="Genomic_DNA"/>
</dbReference>
<reference evidence="2" key="1">
    <citation type="submission" date="2020-04" db="EMBL/GenBank/DDBJ databases">
        <authorList>
            <person name="Zhang T."/>
        </authorList>
    </citation>
    <scope>NUCLEOTIDE SEQUENCE</scope>
    <source>
        <strain evidence="2">HKST-UBA01</strain>
    </source>
</reference>
<dbReference type="Gene3D" id="2.60.40.10">
    <property type="entry name" value="Immunoglobulins"/>
    <property type="match status" value="1"/>
</dbReference>
<comment type="caution">
    <text evidence="2">The sequence shown here is derived from an EMBL/GenBank/DDBJ whole genome shotgun (WGS) entry which is preliminary data.</text>
</comment>
<feature type="non-terminal residue" evidence="2">
    <location>
        <position position="1"/>
    </location>
</feature>
<dbReference type="SMART" id="SM00060">
    <property type="entry name" value="FN3"/>
    <property type="match status" value="6"/>
</dbReference>
<evidence type="ECO:0000259" key="1">
    <source>
        <dbReference type="PROSITE" id="PS50853"/>
    </source>
</evidence>
<protein>
    <submittedName>
        <fullName evidence="2">Fibronectin type III domain-containing protein</fullName>
    </submittedName>
</protein>
<evidence type="ECO:0000313" key="3">
    <source>
        <dbReference type="Proteomes" id="UP000701698"/>
    </source>
</evidence>